<dbReference type="Gene3D" id="2.30.29.30">
    <property type="entry name" value="Pleckstrin-homology domain (PH domain)/Phosphotyrosine-binding domain (PTB)"/>
    <property type="match status" value="1"/>
</dbReference>
<reference evidence="5" key="2">
    <citation type="submission" date="2019-09" db="UniProtKB">
        <authorList>
            <consortium name="WormBaseParasite"/>
        </authorList>
    </citation>
    <scope>IDENTIFICATION</scope>
</reference>
<evidence type="ECO:0000256" key="1">
    <source>
        <dbReference type="ARBA" id="ARBA00022658"/>
    </source>
</evidence>
<dbReference type="PANTHER" id="PTHR22826">
    <property type="entry name" value="RHO GUANINE EXCHANGE FACTOR-RELATED"/>
    <property type="match status" value="1"/>
</dbReference>
<dbReference type="InterPro" id="IPR011993">
    <property type="entry name" value="PH-like_dom_sf"/>
</dbReference>
<feature type="domain" description="PH" evidence="2">
    <location>
        <begin position="93"/>
        <end position="202"/>
    </location>
</feature>
<reference evidence="3 4" key="1">
    <citation type="submission" date="2018-11" db="EMBL/GenBank/DDBJ databases">
        <authorList>
            <consortium name="Pathogen Informatics"/>
        </authorList>
    </citation>
    <scope>NUCLEOTIDE SEQUENCE [LARGE SCALE GENOMIC DNA]</scope>
</reference>
<gene>
    <name evidence="3" type="ORF">HPBE_LOCUS10793</name>
</gene>
<dbReference type="GO" id="GO:0019898">
    <property type="term" value="C:extrinsic component of membrane"/>
    <property type="evidence" value="ECO:0007669"/>
    <property type="project" value="TreeGrafter"/>
</dbReference>
<sequence length="214" mass="25004">SLADKYEAGAHTFTEHLKNVSERVTHYQNFFKWYRSEGFCWLTYIPFQEFVKYSARANQSSKSMQKALELTMGIPQRVHDLIYTNNILQYPGDTNKLGRLIRHDSFEVAEGSESEKKRYVFLFKNKLMITEKNDSATPTTYTHLATIRLDKYTVSTHVLHDDTIILKPNEPGLPSFSLRPSDLTSSEYTKKAWLKDIAEEQEAYGELRFSREIW</sequence>
<dbReference type="AlphaFoldDB" id="A0A183FS96"/>
<evidence type="ECO:0000313" key="3">
    <source>
        <dbReference type="EMBL" id="VDO86357.1"/>
    </source>
</evidence>
<keyword evidence="1" id="KW-0344">Guanine-nucleotide releasing factor</keyword>
<accession>A0A3P7ZQA0</accession>
<evidence type="ECO:0000313" key="4">
    <source>
        <dbReference type="Proteomes" id="UP000050761"/>
    </source>
</evidence>
<dbReference type="GO" id="GO:0005085">
    <property type="term" value="F:guanyl-nucleotide exchange factor activity"/>
    <property type="evidence" value="ECO:0007669"/>
    <property type="project" value="UniProtKB-KW"/>
</dbReference>
<dbReference type="OrthoDB" id="2570713at2759"/>
<accession>A0A183FS96</accession>
<keyword evidence="4" id="KW-1185">Reference proteome</keyword>
<dbReference type="PROSITE" id="PS50003">
    <property type="entry name" value="PH_DOMAIN"/>
    <property type="match status" value="1"/>
</dbReference>
<dbReference type="EMBL" id="UZAH01026884">
    <property type="protein sequence ID" value="VDO86357.1"/>
    <property type="molecule type" value="Genomic_DNA"/>
</dbReference>
<dbReference type="GO" id="GO:0005737">
    <property type="term" value="C:cytoplasm"/>
    <property type="evidence" value="ECO:0007669"/>
    <property type="project" value="TreeGrafter"/>
</dbReference>
<name>A0A183FS96_HELPZ</name>
<protein>
    <submittedName>
        <fullName evidence="5">PH domain-containing protein</fullName>
    </submittedName>
</protein>
<dbReference type="InterPro" id="IPR051336">
    <property type="entry name" value="RhoGEF_Guanine_NuclExch_SF"/>
</dbReference>
<dbReference type="SMART" id="SM00233">
    <property type="entry name" value="PH"/>
    <property type="match status" value="1"/>
</dbReference>
<dbReference type="InterPro" id="IPR001849">
    <property type="entry name" value="PH_domain"/>
</dbReference>
<dbReference type="WBParaSite" id="HPBE_0001079201-mRNA-1">
    <property type="protein sequence ID" value="HPBE_0001079201-mRNA-1"/>
    <property type="gene ID" value="HPBE_0001079201"/>
</dbReference>
<evidence type="ECO:0000259" key="2">
    <source>
        <dbReference type="PROSITE" id="PS50003"/>
    </source>
</evidence>
<dbReference type="PANTHER" id="PTHR22826:SF106">
    <property type="entry name" value="TRIO, ISOFORM A"/>
    <property type="match status" value="1"/>
</dbReference>
<evidence type="ECO:0000313" key="5">
    <source>
        <dbReference type="WBParaSite" id="HPBE_0001079201-mRNA-1"/>
    </source>
</evidence>
<dbReference type="InterPro" id="IPR055251">
    <property type="entry name" value="SOS1_NGEF_PH"/>
</dbReference>
<organism evidence="4 5">
    <name type="scientific">Heligmosomoides polygyrus</name>
    <name type="common">Parasitic roundworm</name>
    <dbReference type="NCBI Taxonomy" id="6339"/>
    <lineage>
        <taxon>Eukaryota</taxon>
        <taxon>Metazoa</taxon>
        <taxon>Ecdysozoa</taxon>
        <taxon>Nematoda</taxon>
        <taxon>Chromadorea</taxon>
        <taxon>Rhabditida</taxon>
        <taxon>Rhabditina</taxon>
        <taxon>Rhabditomorpha</taxon>
        <taxon>Strongyloidea</taxon>
        <taxon>Heligmosomidae</taxon>
        <taxon>Heligmosomoides</taxon>
    </lineage>
</organism>
<dbReference type="Proteomes" id="UP000050761">
    <property type="component" value="Unassembled WGS sequence"/>
</dbReference>
<proteinExistence type="predicted"/>
<dbReference type="Pfam" id="PF22697">
    <property type="entry name" value="SOS1_NGEF_PH"/>
    <property type="match status" value="1"/>
</dbReference>
<dbReference type="SUPFAM" id="SSF50729">
    <property type="entry name" value="PH domain-like"/>
    <property type="match status" value="1"/>
</dbReference>